<evidence type="ECO:0000256" key="3">
    <source>
        <dbReference type="ARBA" id="ARBA00022737"/>
    </source>
</evidence>
<dbReference type="Pfam" id="PF13857">
    <property type="entry name" value="Ank_5"/>
    <property type="match status" value="1"/>
</dbReference>
<feature type="repeat" description="ANK" evidence="7">
    <location>
        <begin position="182"/>
        <end position="215"/>
    </location>
</feature>
<evidence type="ECO:0000313" key="12">
    <source>
        <dbReference type="Proteomes" id="UP001140949"/>
    </source>
</evidence>
<evidence type="ECO:0000259" key="10">
    <source>
        <dbReference type="Pfam" id="PF13962"/>
    </source>
</evidence>
<dbReference type="EMBL" id="JANAVB010021997">
    <property type="protein sequence ID" value="KAJ6824608.1"/>
    <property type="molecule type" value="Genomic_DNA"/>
</dbReference>
<evidence type="ECO:0000256" key="6">
    <source>
        <dbReference type="ARBA" id="ARBA00023136"/>
    </source>
</evidence>
<dbReference type="PROSITE" id="PS50297">
    <property type="entry name" value="ANK_REP_REGION"/>
    <property type="match status" value="2"/>
</dbReference>
<gene>
    <name evidence="11" type="ORF">M6B38_382275</name>
</gene>
<feature type="transmembrane region" description="Helical" evidence="9">
    <location>
        <begin position="405"/>
        <end position="426"/>
    </location>
</feature>
<feature type="compositionally biased region" description="Basic residues" evidence="8">
    <location>
        <begin position="500"/>
        <end position="513"/>
    </location>
</feature>
<dbReference type="InterPro" id="IPR026961">
    <property type="entry name" value="PGG_dom"/>
</dbReference>
<dbReference type="PROSITE" id="PS50088">
    <property type="entry name" value="ANK_REPEAT"/>
    <property type="match status" value="3"/>
</dbReference>
<keyword evidence="6 9" id="KW-0472">Membrane</keyword>
<feature type="transmembrane region" description="Helical" evidence="9">
    <location>
        <begin position="376"/>
        <end position="399"/>
    </location>
</feature>
<dbReference type="PANTHER" id="PTHR24186">
    <property type="entry name" value="PROTEIN PHOSPHATASE 1 REGULATORY SUBUNIT"/>
    <property type="match status" value="1"/>
</dbReference>
<feature type="transmembrane region" description="Helical" evidence="9">
    <location>
        <begin position="282"/>
        <end position="301"/>
    </location>
</feature>
<dbReference type="Gene3D" id="1.25.40.20">
    <property type="entry name" value="Ankyrin repeat-containing domain"/>
    <property type="match status" value="2"/>
</dbReference>
<evidence type="ECO:0000256" key="4">
    <source>
        <dbReference type="ARBA" id="ARBA00022989"/>
    </source>
</evidence>
<evidence type="ECO:0000256" key="5">
    <source>
        <dbReference type="ARBA" id="ARBA00023043"/>
    </source>
</evidence>
<dbReference type="SMART" id="SM00248">
    <property type="entry name" value="ANK"/>
    <property type="match status" value="5"/>
</dbReference>
<keyword evidence="3" id="KW-0677">Repeat</keyword>
<evidence type="ECO:0000256" key="7">
    <source>
        <dbReference type="PROSITE-ProRule" id="PRU00023"/>
    </source>
</evidence>
<feature type="region of interest" description="Disordered" evidence="8">
    <location>
        <begin position="489"/>
        <end position="513"/>
    </location>
</feature>
<sequence>MDHRLREASFSGDVHSLHQLLQEDRLLLNRPTYCSDTRLHVAATLGHADFAAEVLRLRPDLARELGAGGHTPLHLAAANGHAEVAKVLLGNSSAGVPGHELCLLRDMDWLTPIHAAALKGRTDVLRELVVGACPESVRATTGRGETALHLAVRASSFEAVEFLVETVAAAAAAELLNSMDDKGNTALHLAVARRQLQTMKFMLSKPSVDVNSVNRRGLTPLDVLLESPNEQYGDMALGETIRAAGGKTAAELKLPPPAAVLLPRASRHQKPRVKHDEYRNTPGTLMVVATLIATITFQAALNPPGGFVQKEDGAGKSNPASKVQADADDDQRSGDVVLGKDLQPFLMFDVIGLFASLSIILLLICVSPRRKRMMGFLSWIMWAAVLSTALAFQCAIVQIYEGSAFVGFLSLAWSSILCVAAAWICFRFAVFSPEKGGVVEGETTRTRRERRPPCGQEDRGGRGAAAGCRSDPVSQLYVSCGDPDFALDVAKPQNLPRVPPRPRPRPRPRPPIHNIKIKTKIVVGESPALECL</sequence>
<reference evidence="11" key="2">
    <citation type="submission" date="2023-04" db="EMBL/GenBank/DDBJ databases">
        <authorList>
            <person name="Bruccoleri R.E."/>
            <person name="Oakeley E.J."/>
            <person name="Faust A.-M."/>
            <person name="Dessus-Babus S."/>
            <person name="Altorfer M."/>
            <person name="Burckhardt D."/>
            <person name="Oertli M."/>
            <person name="Naumann U."/>
            <person name="Petersen F."/>
            <person name="Wong J."/>
        </authorList>
    </citation>
    <scope>NUCLEOTIDE SEQUENCE</scope>
    <source>
        <strain evidence="11">GSM-AAB239-AS_SAM_17_03QT</strain>
        <tissue evidence="11">Leaf</tissue>
    </source>
</reference>
<dbReference type="AlphaFoldDB" id="A0AAX6G8B5"/>
<dbReference type="GO" id="GO:0005886">
    <property type="term" value="C:plasma membrane"/>
    <property type="evidence" value="ECO:0007669"/>
    <property type="project" value="TreeGrafter"/>
</dbReference>
<organism evidence="11 12">
    <name type="scientific">Iris pallida</name>
    <name type="common">Sweet iris</name>
    <dbReference type="NCBI Taxonomy" id="29817"/>
    <lineage>
        <taxon>Eukaryota</taxon>
        <taxon>Viridiplantae</taxon>
        <taxon>Streptophyta</taxon>
        <taxon>Embryophyta</taxon>
        <taxon>Tracheophyta</taxon>
        <taxon>Spermatophyta</taxon>
        <taxon>Magnoliopsida</taxon>
        <taxon>Liliopsida</taxon>
        <taxon>Asparagales</taxon>
        <taxon>Iridaceae</taxon>
        <taxon>Iridoideae</taxon>
        <taxon>Irideae</taxon>
        <taxon>Iris</taxon>
    </lineage>
</organism>
<evidence type="ECO:0000256" key="1">
    <source>
        <dbReference type="ARBA" id="ARBA00004141"/>
    </source>
</evidence>
<dbReference type="Pfam" id="PF13962">
    <property type="entry name" value="PGG"/>
    <property type="match status" value="1"/>
</dbReference>
<feature type="repeat" description="ANK" evidence="7">
    <location>
        <begin position="143"/>
        <end position="175"/>
    </location>
</feature>
<dbReference type="InterPro" id="IPR036770">
    <property type="entry name" value="Ankyrin_rpt-contain_sf"/>
</dbReference>
<accession>A0AAX6G8B5</accession>
<evidence type="ECO:0000256" key="9">
    <source>
        <dbReference type="SAM" id="Phobius"/>
    </source>
</evidence>
<feature type="transmembrane region" description="Helical" evidence="9">
    <location>
        <begin position="345"/>
        <end position="364"/>
    </location>
</feature>
<keyword evidence="4 9" id="KW-1133">Transmembrane helix</keyword>
<dbReference type="PANTHER" id="PTHR24186:SF38">
    <property type="entry name" value="ANKYRIN REPEAT FAMILY PROTEIN"/>
    <property type="match status" value="1"/>
</dbReference>
<feature type="region of interest" description="Disordered" evidence="8">
    <location>
        <begin position="308"/>
        <end position="329"/>
    </location>
</feature>
<dbReference type="InterPro" id="IPR002110">
    <property type="entry name" value="Ankyrin_rpt"/>
</dbReference>
<evidence type="ECO:0000256" key="8">
    <source>
        <dbReference type="SAM" id="MobiDB-lite"/>
    </source>
</evidence>
<name>A0AAX6G8B5_IRIPA</name>
<comment type="caution">
    <text evidence="11">The sequence shown here is derived from an EMBL/GenBank/DDBJ whole genome shotgun (WGS) entry which is preliminary data.</text>
</comment>
<protein>
    <recommendedName>
        <fullName evidence="10">PGG domain-containing protein</fullName>
    </recommendedName>
</protein>
<feature type="region of interest" description="Disordered" evidence="8">
    <location>
        <begin position="441"/>
        <end position="469"/>
    </location>
</feature>
<dbReference type="SUPFAM" id="SSF48403">
    <property type="entry name" value="Ankyrin repeat"/>
    <property type="match status" value="1"/>
</dbReference>
<keyword evidence="2 9" id="KW-0812">Transmembrane</keyword>
<keyword evidence="12" id="KW-1185">Reference proteome</keyword>
<comment type="subcellular location">
    <subcellularLocation>
        <location evidence="1">Membrane</location>
        <topology evidence="1">Multi-pass membrane protein</topology>
    </subcellularLocation>
</comment>
<feature type="domain" description="PGG" evidence="10">
    <location>
        <begin position="277"/>
        <end position="396"/>
    </location>
</feature>
<dbReference type="Proteomes" id="UP001140949">
    <property type="component" value="Unassembled WGS sequence"/>
</dbReference>
<dbReference type="Pfam" id="PF12796">
    <property type="entry name" value="Ank_2"/>
    <property type="match status" value="2"/>
</dbReference>
<evidence type="ECO:0000313" key="11">
    <source>
        <dbReference type="EMBL" id="KAJ6824608.1"/>
    </source>
</evidence>
<keyword evidence="5 7" id="KW-0040">ANK repeat</keyword>
<proteinExistence type="predicted"/>
<reference evidence="11" key="1">
    <citation type="journal article" date="2023" name="GigaByte">
        <title>Genome assembly of the bearded iris, Iris pallida Lam.</title>
        <authorList>
            <person name="Bruccoleri R.E."/>
            <person name="Oakeley E.J."/>
            <person name="Faust A.M.E."/>
            <person name="Altorfer M."/>
            <person name="Dessus-Babus S."/>
            <person name="Burckhardt D."/>
            <person name="Oertli M."/>
            <person name="Naumann U."/>
            <person name="Petersen F."/>
            <person name="Wong J."/>
        </authorList>
    </citation>
    <scope>NUCLEOTIDE SEQUENCE</scope>
    <source>
        <strain evidence="11">GSM-AAB239-AS_SAM_17_03QT</strain>
    </source>
</reference>
<feature type="repeat" description="ANK" evidence="7">
    <location>
        <begin position="68"/>
        <end position="89"/>
    </location>
</feature>
<evidence type="ECO:0000256" key="2">
    <source>
        <dbReference type="ARBA" id="ARBA00022692"/>
    </source>
</evidence>